<dbReference type="KEGG" id="pno:SNOG_07172"/>
<reference evidence="3" key="1">
    <citation type="journal article" date="2007" name="Plant Cell">
        <title>Dothideomycete-plant interactions illuminated by genome sequencing and EST analysis of the wheat pathogen Stagonospora nodorum.</title>
        <authorList>
            <person name="Hane J.K."/>
            <person name="Lowe R.G."/>
            <person name="Solomon P.S."/>
            <person name="Tan K.C."/>
            <person name="Schoch C.L."/>
            <person name="Spatafora J.W."/>
            <person name="Crous P.W."/>
            <person name="Kodira C."/>
            <person name="Birren B.W."/>
            <person name="Galagan J.E."/>
            <person name="Torriani S.F."/>
            <person name="McDonald B.A."/>
            <person name="Oliver R.P."/>
        </authorList>
    </citation>
    <scope>NUCLEOTIDE SEQUENCE [LARGE SCALE GENOMIC DNA]</scope>
    <source>
        <strain evidence="3">SN15 / ATCC MYA-4574 / FGSC 10173</strain>
    </source>
</reference>
<evidence type="ECO:0000313" key="3">
    <source>
        <dbReference type="Proteomes" id="UP000001055"/>
    </source>
</evidence>
<accession>Q0UM42</accession>
<protein>
    <recommendedName>
        <fullName evidence="1">Zinc-binding loop region of homing endonuclease domain-containing protein</fullName>
    </recommendedName>
</protein>
<dbReference type="EMBL" id="CH445334">
    <property type="protein sequence ID" value="EAT85823.1"/>
    <property type="molecule type" value="Genomic_DNA"/>
</dbReference>
<evidence type="ECO:0000259" key="1">
    <source>
        <dbReference type="Pfam" id="PF05551"/>
    </source>
</evidence>
<organism evidence="2 3">
    <name type="scientific">Phaeosphaeria nodorum (strain SN15 / ATCC MYA-4574 / FGSC 10173)</name>
    <name type="common">Glume blotch fungus</name>
    <name type="synonym">Parastagonospora nodorum</name>
    <dbReference type="NCBI Taxonomy" id="321614"/>
    <lineage>
        <taxon>Eukaryota</taxon>
        <taxon>Fungi</taxon>
        <taxon>Dikarya</taxon>
        <taxon>Ascomycota</taxon>
        <taxon>Pezizomycotina</taxon>
        <taxon>Dothideomycetes</taxon>
        <taxon>Pleosporomycetidae</taxon>
        <taxon>Pleosporales</taxon>
        <taxon>Pleosporineae</taxon>
        <taxon>Phaeosphaeriaceae</taxon>
        <taxon>Parastagonospora</taxon>
    </lineage>
</organism>
<dbReference type="GeneID" id="5974415"/>
<sequence length="317" mass="34981">MSTCRPPLSEPAGSGCSSRSLIFSHGGSLEAAPDISDNVKQLGCFFTSADDTDKKRQQKGFPIWCRQHKRIEKLILMYGVIHAIALGRGQGYDKDHWDEMLSDKERSHLCHKNACDSPLHFNKETERQNRARATCANEVRRRLEFDDVDTVLQEARKCCPHTPPCWPEHANPCISLEQSVSKMEEAFDGAMREAGICKEHGLDFPVRIPRTMPFTNGSKDTKPYYSAEGKARASRSILASSSQLLGLNALVPAAGLCAEPFLLLFLGVPGAGHDLLKLEGSCPWWDRIVVATFKPSSLVRGLSVGQNVARIVSTVCT</sequence>
<proteinExistence type="predicted"/>
<name>Q0UM42_PHANO</name>
<gene>
    <name evidence="2" type="ORF">SNOG_07172</name>
</gene>
<dbReference type="InterPro" id="IPR008704">
    <property type="entry name" value="Endonuclease_Zinc-binding_loop"/>
</dbReference>
<dbReference type="Pfam" id="PF05551">
    <property type="entry name" value="zf-His_Me_endon"/>
    <property type="match status" value="1"/>
</dbReference>
<dbReference type="InParanoid" id="Q0UM42"/>
<feature type="domain" description="Zinc-binding loop region of homing endonuclease" evidence="1">
    <location>
        <begin position="55"/>
        <end position="166"/>
    </location>
</feature>
<evidence type="ECO:0000313" key="2">
    <source>
        <dbReference type="EMBL" id="EAT85823.1"/>
    </source>
</evidence>
<dbReference type="Proteomes" id="UP000001055">
    <property type="component" value="Unassembled WGS sequence"/>
</dbReference>
<dbReference type="RefSeq" id="XP_001797525.1">
    <property type="nucleotide sequence ID" value="XM_001797473.1"/>
</dbReference>
<dbReference type="VEuPathDB" id="FungiDB:JI435_438140"/>
<dbReference type="AlphaFoldDB" id="Q0UM42"/>